<name>A0AAE1BFE5_9GAST</name>
<keyword evidence="3" id="KW-1185">Reference proteome</keyword>
<feature type="compositionally biased region" description="Polar residues" evidence="1">
    <location>
        <begin position="201"/>
        <end position="225"/>
    </location>
</feature>
<sequence length="467" mass="51386">MWGGSENGNLYSMSIIFQEVALRTEPYSNTGPTPEGEWGVGGGGSDNGDLYSMSIIFQEVALRTEPYSTTSLTPEGEWGVGGSHKGDLYSMSIIFRKWRSGQSLTAPQVPHPRVSGGGGGSDNGDLYSMSIIFQEVALRTEPYSTTGLTPEGEWGCVCVGGSDMGDLYSMSIIFQEVELRTEPYSTTGLTPEGEWGGGCQTRVTSTRCPSSSRKWRSGQSLTAPQVSHPRVSGGKWRSGQSLTAPQVSHPRVSGGYVCVWGSDMGDLYSMSIIFQEVALRTEPYSTTSLTPEDNGDLYSMSIIFQEVALRTEPYSTTSLTPEEDREEASREEAPSPLIRLRSVTPQAAPGHNVYPDHEAVLGRRCPDMRPSIGWTTCTTSLRRSPEGSERTRPWVTWGRSVPESHRKEVSTRWLVGLLGGWGQSAQADDRREVSTPWLVVWLEMDGNRLNGIEWRWRRPRSKSVDTG</sequence>
<evidence type="ECO:0000313" key="2">
    <source>
        <dbReference type="EMBL" id="KAK3804341.1"/>
    </source>
</evidence>
<protein>
    <submittedName>
        <fullName evidence="2">Uncharacterized protein</fullName>
    </submittedName>
</protein>
<evidence type="ECO:0000256" key="1">
    <source>
        <dbReference type="SAM" id="MobiDB-lite"/>
    </source>
</evidence>
<proteinExistence type="predicted"/>
<dbReference type="EMBL" id="JAWDGP010000021">
    <property type="protein sequence ID" value="KAK3804341.1"/>
    <property type="molecule type" value="Genomic_DNA"/>
</dbReference>
<gene>
    <name evidence="2" type="ORF">RRG08_052236</name>
</gene>
<feature type="region of interest" description="Disordered" evidence="1">
    <location>
        <begin position="186"/>
        <end position="246"/>
    </location>
</feature>
<dbReference type="Proteomes" id="UP001283361">
    <property type="component" value="Unassembled WGS sequence"/>
</dbReference>
<comment type="caution">
    <text evidence="2">The sequence shown here is derived from an EMBL/GenBank/DDBJ whole genome shotgun (WGS) entry which is preliminary data.</text>
</comment>
<reference evidence="2" key="1">
    <citation type="journal article" date="2023" name="G3 (Bethesda)">
        <title>A reference genome for the long-term kleptoplast-retaining sea slug Elysia crispata morphotype clarki.</title>
        <authorList>
            <person name="Eastman K.E."/>
            <person name="Pendleton A.L."/>
            <person name="Shaikh M.A."/>
            <person name="Suttiyut T."/>
            <person name="Ogas R."/>
            <person name="Tomko P."/>
            <person name="Gavelis G."/>
            <person name="Widhalm J.R."/>
            <person name="Wisecaver J.H."/>
        </authorList>
    </citation>
    <scope>NUCLEOTIDE SEQUENCE</scope>
    <source>
        <strain evidence="2">ECLA1</strain>
    </source>
</reference>
<organism evidence="2 3">
    <name type="scientific">Elysia crispata</name>
    <name type="common">lettuce slug</name>
    <dbReference type="NCBI Taxonomy" id="231223"/>
    <lineage>
        <taxon>Eukaryota</taxon>
        <taxon>Metazoa</taxon>
        <taxon>Spiralia</taxon>
        <taxon>Lophotrochozoa</taxon>
        <taxon>Mollusca</taxon>
        <taxon>Gastropoda</taxon>
        <taxon>Heterobranchia</taxon>
        <taxon>Euthyneura</taxon>
        <taxon>Panpulmonata</taxon>
        <taxon>Sacoglossa</taxon>
        <taxon>Placobranchoidea</taxon>
        <taxon>Plakobranchidae</taxon>
        <taxon>Elysia</taxon>
    </lineage>
</organism>
<dbReference type="AlphaFoldDB" id="A0AAE1BFE5"/>
<evidence type="ECO:0000313" key="3">
    <source>
        <dbReference type="Proteomes" id="UP001283361"/>
    </source>
</evidence>
<accession>A0AAE1BFE5</accession>